<evidence type="ECO:0000259" key="10">
    <source>
        <dbReference type="SMART" id="SM01390"/>
    </source>
</evidence>
<dbReference type="InterPro" id="IPR005709">
    <property type="entry name" value="Ribosomal_uS4_bac-type"/>
</dbReference>
<dbReference type="GO" id="GO:0006412">
    <property type="term" value="P:translation"/>
    <property type="evidence" value="ECO:0007669"/>
    <property type="project" value="UniProtKB-UniRule"/>
</dbReference>
<gene>
    <name evidence="7" type="primary">rpsD</name>
    <name evidence="11" type="ORF">UY98_C0031G0002</name>
</gene>
<dbReference type="GO" id="GO:0019843">
    <property type="term" value="F:rRNA binding"/>
    <property type="evidence" value="ECO:0007669"/>
    <property type="project" value="UniProtKB-UniRule"/>
</dbReference>
<evidence type="ECO:0000256" key="5">
    <source>
        <dbReference type="ARBA" id="ARBA00023274"/>
    </source>
</evidence>
<evidence type="ECO:0000256" key="1">
    <source>
        <dbReference type="ARBA" id="ARBA00007465"/>
    </source>
</evidence>
<comment type="similarity">
    <text evidence="1 7 8">Belongs to the universal ribosomal protein uS4 family.</text>
</comment>
<feature type="domain" description="Small ribosomal subunit protein uS4 N-terminal" evidence="10">
    <location>
        <begin position="5"/>
        <end position="90"/>
    </location>
</feature>
<dbReference type="NCBIfam" id="NF003717">
    <property type="entry name" value="PRK05327.1"/>
    <property type="match status" value="1"/>
</dbReference>
<evidence type="ECO:0000313" key="12">
    <source>
        <dbReference type="Proteomes" id="UP000034789"/>
    </source>
</evidence>
<protein>
    <recommendedName>
        <fullName evidence="6 7">Small ribosomal subunit protein uS4</fullName>
    </recommendedName>
</protein>
<evidence type="ECO:0000313" key="11">
    <source>
        <dbReference type="EMBL" id="KKW46201.1"/>
    </source>
</evidence>
<dbReference type="Pfam" id="PF01479">
    <property type="entry name" value="S4"/>
    <property type="match status" value="1"/>
</dbReference>
<keyword evidence="3 7" id="KW-0694">RNA-binding</keyword>
<accession>A0A0G1YSI3</accession>
<dbReference type="Pfam" id="PF00163">
    <property type="entry name" value="Ribosomal_S4"/>
    <property type="match status" value="1"/>
</dbReference>
<dbReference type="CDD" id="cd00165">
    <property type="entry name" value="S4"/>
    <property type="match status" value="1"/>
</dbReference>
<evidence type="ECO:0000259" key="9">
    <source>
        <dbReference type="SMART" id="SM00363"/>
    </source>
</evidence>
<dbReference type="SMART" id="SM00363">
    <property type="entry name" value="S4"/>
    <property type="match status" value="1"/>
</dbReference>
<evidence type="ECO:0000256" key="7">
    <source>
        <dbReference type="HAMAP-Rule" id="MF_01306"/>
    </source>
</evidence>
<evidence type="ECO:0000256" key="3">
    <source>
        <dbReference type="ARBA" id="ARBA00022884"/>
    </source>
</evidence>
<evidence type="ECO:0000256" key="8">
    <source>
        <dbReference type="RuleBase" id="RU003699"/>
    </source>
</evidence>
<keyword evidence="4 7" id="KW-0689">Ribosomal protein</keyword>
<sequence length="203" mass="22703">MLPVKSKYKIAKRLGAGIFEQTQTQKFALSEARVKKVRRGGRGGGDYGRQLLEKQRVRYTYGISERQLGNYAKEAYRAADPSGSLHRMLEMRLDSVIYRAGIAPTRRAARQLVSHGHVLINGKRTTTPSHRAKKGDTISIREGSKRSPLFARLTEEGQEASRAAPQWLSYDPGALTIEVGGEPSYVPAETALDYPTLFEFYSR</sequence>
<dbReference type="AlphaFoldDB" id="A0A0G1YSI3"/>
<dbReference type="EMBL" id="LCSD01000031">
    <property type="protein sequence ID" value="KKW46201.1"/>
    <property type="molecule type" value="Genomic_DNA"/>
</dbReference>
<dbReference type="Gene3D" id="3.10.290.10">
    <property type="entry name" value="RNA-binding S4 domain"/>
    <property type="match status" value="1"/>
</dbReference>
<dbReference type="PANTHER" id="PTHR11831">
    <property type="entry name" value="30S 40S RIBOSOMAL PROTEIN"/>
    <property type="match status" value="1"/>
</dbReference>
<dbReference type="GO" id="GO:0042274">
    <property type="term" value="P:ribosomal small subunit biogenesis"/>
    <property type="evidence" value="ECO:0007669"/>
    <property type="project" value="TreeGrafter"/>
</dbReference>
<keyword evidence="2 7" id="KW-0699">rRNA-binding</keyword>
<dbReference type="FunFam" id="3.10.290.10:FF:000001">
    <property type="entry name" value="30S ribosomal protein S4"/>
    <property type="match status" value="1"/>
</dbReference>
<dbReference type="InterPro" id="IPR018079">
    <property type="entry name" value="Ribosomal_uS4_CS"/>
</dbReference>
<evidence type="ECO:0000256" key="2">
    <source>
        <dbReference type="ARBA" id="ARBA00022730"/>
    </source>
</evidence>
<comment type="function">
    <text evidence="7">With S5 and S12 plays an important role in translational accuracy.</text>
</comment>
<keyword evidence="5 7" id="KW-0687">Ribonucleoprotein</keyword>
<name>A0A0G1YSI3_9BACT</name>
<dbReference type="HAMAP" id="MF_01306_B">
    <property type="entry name" value="Ribosomal_uS4_B"/>
    <property type="match status" value="1"/>
</dbReference>
<dbReference type="PROSITE" id="PS00632">
    <property type="entry name" value="RIBOSOMAL_S4"/>
    <property type="match status" value="1"/>
</dbReference>
<feature type="domain" description="RNA-binding S4" evidence="9">
    <location>
        <begin position="91"/>
        <end position="154"/>
    </location>
</feature>
<organism evidence="11 12">
    <name type="scientific">Candidatus Kaiserbacteria bacterium GW2011_GWA2_58_9</name>
    <dbReference type="NCBI Taxonomy" id="1618672"/>
    <lineage>
        <taxon>Bacteria</taxon>
        <taxon>Candidatus Kaiseribacteriota</taxon>
    </lineage>
</organism>
<dbReference type="SMART" id="SM01390">
    <property type="entry name" value="Ribosomal_S4"/>
    <property type="match status" value="1"/>
</dbReference>
<dbReference type="GO" id="GO:0015935">
    <property type="term" value="C:small ribosomal subunit"/>
    <property type="evidence" value="ECO:0007669"/>
    <property type="project" value="InterPro"/>
</dbReference>
<evidence type="ECO:0000256" key="6">
    <source>
        <dbReference type="ARBA" id="ARBA00035254"/>
    </source>
</evidence>
<comment type="subunit">
    <text evidence="7">Part of the 30S ribosomal subunit. Contacts protein S5. The interaction surface between S4 and S5 is involved in control of translational fidelity.</text>
</comment>
<dbReference type="InterPro" id="IPR036986">
    <property type="entry name" value="S4_RNA-bd_sf"/>
</dbReference>
<dbReference type="GO" id="GO:0003735">
    <property type="term" value="F:structural constituent of ribosome"/>
    <property type="evidence" value="ECO:0007669"/>
    <property type="project" value="InterPro"/>
</dbReference>
<evidence type="ECO:0000256" key="4">
    <source>
        <dbReference type="ARBA" id="ARBA00022980"/>
    </source>
</evidence>
<dbReference type="PANTHER" id="PTHR11831:SF4">
    <property type="entry name" value="SMALL RIBOSOMAL SUBUNIT PROTEIN US4M"/>
    <property type="match status" value="1"/>
</dbReference>
<comment type="caution">
    <text evidence="11">The sequence shown here is derived from an EMBL/GenBank/DDBJ whole genome shotgun (WGS) entry which is preliminary data.</text>
</comment>
<dbReference type="InterPro" id="IPR022801">
    <property type="entry name" value="Ribosomal_uS4"/>
</dbReference>
<dbReference type="PROSITE" id="PS50889">
    <property type="entry name" value="S4"/>
    <property type="match status" value="1"/>
</dbReference>
<dbReference type="Gene3D" id="1.10.1050.10">
    <property type="entry name" value="Ribosomal Protein S4 Delta 41, Chain A, domain 1"/>
    <property type="match status" value="1"/>
</dbReference>
<dbReference type="PATRIC" id="fig|1618672.3.peg.494"/>
<reference evidence="11 12" key="1">
    <citation type="journal article" date="2015" name="Nature">
        <title>rRNA introns, odd ribosomes, and small enigmatic genomes across a large radiation of phyla.</title>
        <authorList>
            <person name="Brown C.T."/>
            <person name="Hug L.A."/>
            <person name="Thomas B.C."/>
            <person name="Sharon I."/>
            <person name="Castelle C.J."/>
            <person name="Singh A."/>
            <person name="Wilkins M.J."/>
            <person name="Williams K.H."/>
            <person name="Banfield J.F."/>
        </authorList>
    </citation>
    <scope>NUCLEOTIDE SEQUENCE [LARGE SCALE GENOMIC DNA]</scope>
</reference>
<proteinExistence type="inferred from homology"/>
<dbReference type="InterPro" id="IPR002942">
    <property type="entry name" value="S4_RNA-bd"/>
</dbReference>
<dbReference type="Proteomes" id="UP000034789">
    <property type="component" value="Unassembled WGS sequence"/>
</dbReference>
<dbReference type="InterPro" id="IPR001912">
    <property type="entry name" value="Ribosomal_uS4_N"/>
</dbReference>
<dbReference type="SUPFAM" id="SSF55174">
    <property type="entry name" value="Alpha-L RNA-binding motif"/>
    <property type="match status" value="1"/>
</dbReference>
<comment type="function">
    <text evidence="7">One of the primary rRNA binding proteins, it binds directly to 16S rRNA where it nucleates assembly of the body of the 30S subunit.</text>
</comment>